<dbReference type="InterPro" id="IPR006533">
    <property type="entry name" value="T6SS_Vgr_RhsGE"/>
</dbReference>
<dbReference type="AlphaFoldDB" id="A0A7W7KQG3"/>
<dbReference type="InterPro" id="IPR028244">
    <property type="entry name" value="T6SS_Rhs_Vgr_dom"/>
</dbReference>
<feature type="region of interest" description="Disordered" evidence="2">
    <location>
        <begin position="223"/>
        <end position="253"/>
    </location>
</feature>
<dbReference type="NCBIfam" id="TIGR01646">
    <property type="entry name" value="vgr_GE"/>
    <property type="match status" value="1"/>
</dbReference>
<dbReference type="NCBIfam" id="TIGR03361">
    <property type="entry name" value="VI_Rhs_Vgr"/>
    <property type="match status" value="1"/>
</dbReference>
<dbReference type="Pfam" id="PF04717">
    <property type="entry name" value="Phage_base_V"/>
    <property type="match status" value="1"/>
</dbReference>
<dbReference type="Pfam" id="PF10106">
    <property type="entry name" value="DUF2345"/>
    <property type="match status" value="1"/>
</dbReference>
<evidence type="ECO:0000259" key="5">
    <source>
        <dbReference type="Pfam" id="PF13296"/>
    </source>
</evidence>
<dbReference type="InterPro" id="IPR050708">
    <property type="entry name" value="T6SS_VgrG/RHS"/>
</dbReference>
<dbReference type="Gene3D" id="2.30.110.50">
    <property type="match status" value="1"/>
</dbReference>
<dbReference type="Pfam" id="PF13296">
    <property type="entry name" value="T6SS_Vgr"/>
    <property type="match status" value="1"/>
</dbReference>
<reference evidence="6 7" key="1">
    <citation type="submission" date="2020-08" db="EMBL/GenBank/DDBJ databases">
        <title>Functional genomics of gut bacteria from endangered species of beetles.</title>
        <authorList>
            <person name="Carlos-Shanley C."/>
        </authorList>
    </citation>
    <scope>NUCLEOTIDE SEQUENCE [LARGE SCALE GENOMIC DNA]</scope>
    <source>
        <strain evidence="6 7">S00179</strain>
    </source>
</reference>
<dbReference type="SUPFAM" id="SSF69349">
    <property type="entry name" value="Phage fibre proteins"/>
    <property type="match status" value="1"/>
</dbReference>
<feature type="compositionally biased region" description="Basic and acidic residues" evidence="2">
    <location>
        <begin position="242"/>
        <end position="253"/>
    </location>
</feature>
<comment type="caution">
    <text evidence="6">The sequence shown here is derived from an EMBL/GenBank/DDBJ whole genome shotgun (WGS) entry which is preliminary data.</text>
</comment>
<proteinExistence type="inferred from homology"/>
<evidence type="ECO:0000256" key="1">
    <source>
        <dbReference type="ARBA" id="ARBA00005558"/>
    </source>
</evidence>
<dbReference type="PANTHER" id="PTHR32305">
    <property type="match status" value="1"/>
</dbReference>
<dbReference type="Pfam" id="PF05954">
    <property type="entry name" value="Phage_GPD"/>
    <property type="match status" value="1"/>
</dbReference>
<evidence type="ECO:0000256" key="2">
    <source>
        <dbReference type="SAM" id="MobiDB-lite"/>
    </source>
</evidence>
<evidence type="ECO:0000313" key="6">
    <source>
        <dbReference type="EMBL" id="MBB4866996.1"/>
    </source>
</evidence>
<dbReference type="PANTHER" id="PTHR32305:SF11">
    <property type="entry name" value="TYPE VI SECRETION SYSTEM SPIKE PROTEIN VGRG3"/>
    <property type="match status" value="1"/>
</dbReference>
<gene>
    <name evidence="6" type="ORF">HNP46_005904</name>
</gene>
<dbReference type="EMBL" id="JACHLI010000034">
    <property type="protein sequence ID" value="MBB4866996.1"/>
    <property type="molecule type" value="Genomic_DNA"/>
</dbReference>
<dbReference type="RefSeq" id="WP_184596100.1">
    <property type="nucleotide sequence ID" value="NZ_JACHLI010000034.1"/>
</dbReference>
<dbReference type="Gene3D" id="2.40.50.230">
    <property type="entry name" value="Gp5 N-terminal domain"/>
    <property type="match status" value="1"/>
</dbReference>
<evidence type="ECO:0000259" key="3">
    <source>
        <dbReference type="Pfam" id="PF04717"/>
    </source>
</evidence>
<evidence type="ECO:0000313" key="7">
    <source>
        <dbReference type="Proteomes" id="UP000566995"/>
    </source>
</evidence>
<organism evidence="6 7">
    <name type="scientific">Pseudomonas nitroreducens</name>
    <dbReference type="NCBI Taxonomy" id="46680"/>
    <lineage>
        <taxon>Bacteria</taxon>
        <taxon>Pseudomonadati</taxon>
        <taxon>Pseudomonadota</taxon>
        <taxon>Gammaproteobacteria</taxon>
        <taxon>Pseudomonadales</taxon>
        <taxon>Pseudomonadaceae</taxon>
        <taxon>Pseudomonas</taxon>
    </lineage>
</organism>
<dbReference type="InterPro" id="IPR037026">
    <property type="entry name" value="Vgr_OB-fold_dom_sf"/>
</dbReference>
<feature type="compositionally biased region" description="Polar residues" evidence="2">
    <location>
        <begin position="223"/>
        <end position="241"/>
    </location>
</feature>
<dbReference type="InterPro" id="IPR017847">
    <property type="entry name" value="T6SS_RhsGE_Vgr_subset"/>
</dbReference>
<dbReference type="SUPFAM" id="SSF69279">
    <property type="entry name" value="Phage tail proteins"/>
    <property type="match status" value="2"/>
</dbReference>
<dbReference type="InterPro" id="IPR006531">
    <property type="entry name" value="Gp5/Vgr_OB"/>
</dbReference>
<evidence type="ECO:0000259" key="4">
    <source>
        <dbReference type="Pfam" id="PF10106"/>
    </source>
</evidence>
<protein>
    <submittedName>
        <fullName evidence="6">Type VI secretion system secreted protein VgrG</fullName>
    </submittedName>
</protein>
<dbReference type="InterPro" id="IPR018769">
    <property type="entry name" value="VgrG2_DUF2345"/>
</dbReference>
<dbReference type="Gene3D" id="3.55.50.10">
    <property type="entry name" value="Baseplate protein-like domains"/>
    <property type="match status" value="1"/>
</dbReference>
<dbReference type="Proteomes" id="UP000566995">
    <property type="component" value="Unassembled WGS sequence"/>
</dbReference>
<feature type="domain" description="DUF2345" evidence="4">
    <location>
        <begin position="618"/>
        <end position="758"/>
    </location>
</feature>
<feature type="domain" description="Putative type VI secretion system Rhs element associated Vgr" evidence="5">
    <location>
        <begin position="475"/>
        <end position="581"/>
    </location>
</feature>
<feature type="domain" description="Gp5/Type VI secretion system Vgr protein OB-fold" evidence="3">
    <location>
        <begin position="386"/>
        <end position="453"/>
    </location>
</feature>
<dbReference type="Gene3D" id="4.10.220.110">
    <property type="match status" value="1"/>
</dbReference>
<comment type="similarity">
    <text evidence="1">Belongs to the VgrG protein family.</text>
</comment>
<name>A0A7W7KQG3_PSENT</name>
<dbReference type="SUPFAM" id="SSF69255">
    <property type="entry name" value="gp5 N-terminal domain-like"/>
    <property type="match status" value="1"/>
</dbReference>
<accession>A0A7W7KQG3</accession>
<sequence>MRQRDLKLTFSIFSSRVEFEVIQFELEETLNEPFCLTIELASRQSQIDFSEILDRPALLTVWQGTSAVRHVHGVVSSFTQGTTGFVRTRYRAVIEPQAARLKLSSDWRVYQNKSVPEIVQASLAEHGILHYEPNLHLEHLPREYCVQAGDTDAYFLERLLREEGIVSWYTFDEQTHLLHHSDKLYVQPRIPGGPVQFNAQPAGDNPEPVIYRFSYTENVRTAQQTQRDYTFKRPTSTQEQNSRGDDLHNQGENYERYDYPGRYKASAAGKPFTRNRLQGHRRDAQIAVIEGDDPRLLPGHSFQLIGHPRDDFNTWWRPVRIIHKGVQHTSQEDEAAYSDQGVTYDYTAEVVAEDVEWRAAPLPKPRIDGPQIATVVGPEGEEIFTDEWSRVKIQFPWDRLGQNDEFSSCWVRVAQNWAGANWGHMAIPRIGQEVIVSALDGDCDQPIITGRTYRATNPVPYALPDHKILSTIKSKEYKGNRASELRIDDTTAQISAALMSDHGDTHLHIGYLTHPRPDGGAPRGEGFELRTDEHGALRAAKGLLLSTEEQLKASGGHLDRGVVVQVLEAALHLAKNLGDYAGEHQGIGHDAEPQKALTEAVTSLGHGANDEAGKGIGGKPAIALSGPAGIAAGSPLSITLAAGEHIDSVAQQNQQLTAGQKLVLNAGTELGLFAQSGEMRHIAHQGQLLLQAQHNDIRLQAEQSVEVSASQQHVMVSAKEHITLMCGGAYLTLKGGNIELGMPGNFIVKAAKHSHLAPTSLEAELPAFDVGDTQRRFVLKQMDGETPMPNVPYSITLGNGEVVEGMTDAQGATQVLQKDAMSIAKVNMKHSKLPVAAVAAAGVAALVGKVLEGPAPDAGRALTPGEIALAQSVFASSIDYSQVRLRDEDYLPWQGKNYVMAPNGHIYFGENLRGVADWSLESLDNQGLFIHEMTHVWQHQHGVNVLLVGAYQQAKQFLVGNQYAYQLEFGKTLKDYNIEQQGDIVRDYFWAKSQGDTNGAIKLQATLGNFPAGY</sequence>